<evidence type="ECO:0000256" key="1">
    <source>
        <dbReference type="ARBA" id="ARBA00004148"/>
    </source>
</evidence>
<proteinExistence type="predicted"/>
<evidence type="ECO:0000313" key="8">
    <source>
        <dbReference type="EMBL" id="GAA0147689.1"/>
    </source>
</evidence>
<comment type="catalytic activity">
    <reaction evidence="5">
        <text>a 1,2-diacyl-sn-glycero-3-phospho-(1D-myo-inositol-3,5-bisphosphate) + H2O = a 1,2-diacyl-sn-glycero-3-phospho-(1D-myo-inositol-3-phosphate) + phosphate</text>
        <dbReference type="Rhea" id="RHEA:32955"/>
        <dbReference type="ChEBI" id="CHEBI:15377"/>
        <dbReference type="ChEBI" id="CHEBI:43474"/>
        <dbReference type="ChEBI" id="CHEBI:57923"/>
        <dbReference type="ChEBI" id="CHEBI:58088"/>
    </reaction>
</comment>
<comment type="subunit">
    <text evidence="6">Component of the PI(3,5)P2 regulatory complex at least composed of ATG18, SAC/FIG4, FAB1 and VAC14.</text>
</comment>
<dbReference type="EMBL" id="BAABME010001121">
    <property type="protein sequence ID" value="GAA0147689.1"/>
    <property type="molecule type" value="Genomic_DNA"/>
</dbReference>
<evidence type="ECO:0000256" key="3">
    <source>
        <dbReference type="ARBA" id="ARBA00022801"/>
    </source>
</evidence>
<evidence type="ECO:0000256" key="2">
    <source>
        <dbReference type="ARBA" id="ARBA00022554"/>
    </source>
</evidence>
<name>A0AAV3P7M6_LITER</name>
<evidence type="ECO:0000313" key="9">
    <source>
        <dbReference type="Proteomes" id="UP001454036"/>
    </source>
</evidence>
<keyword evidence="3" id="KW-0378">Hydrolase</keyword>
<organism evidence="8 9">
    <name type="scientific">Lithospermum erythrorhizon</name>
    <name type="common">Purple gromwell</name>
    <name type="synonym">Lithospermum officinale var. erythrorhizon</name>
    <dbReference type="NCBI Taxonomy" id="34254"/>
    <lineage>
        <taxon>Eukaryota</taxon>
        <taxon>Viridiplantae</taxon>
        <taxon>Streptophyta</taxon>
        <taxon>Embryophyta</taxon>
        <taxon>Tracheophyta</taxon>
        <taxon>Spermatophyta</taxon>
        <taxon>Magnoliopsida</taxon>
        <taxon>eudicotyledons</taxon>
        <taxon>Gunneridae</taxon>
        <taxon>Pentapetalae</taxon>
        <taxon>asterids</taxon>
        <taxon>lamiids</taxon>
        <taxon>Boraginales</taxon>
        <taxon>Boraginaceae</taxon>
        <taxon>Boraginoideae</taxon>
        <taxon>Lithospermeae</taxon>
        <taxon>Lithospermum</taxon>
    </lineage>
</organism>
<comment type="caution">
    <text evidence="8">The sequence shown here is derived from an EMBL/GenBank/DDBJ whole genome shotgun (WGS) entry which is preliminary data.</text>
</comment>
<sequence length="887" mass="100067">MTSRADSHPPNVYSLEKFRLYETRARFYLIGSDRNKRFFRVLKIDRMEASDLNISEDPVVYTAQEIKSLLQRIAEGNRATGGLTPVAKVYGIAGCIKFLESYYLVLVTKRRQIGSICGHAIYCIDENQIITIPHVSVLSDVSHSKTELRYKKLLSSVELTKDFFYSYTYPIMQSLQKNVLSMGEEGIPYENIFVWNAFLTQEIRSRCNNTVWTIALVHGHFQQERLSIFGRDFSVSLISRRSRHFAGTRYLKRGVNDRGRVANDVETEQIVLDEEAGSSKGKMTSVVQMRGSIPLFWSQEASKFSPKPDIILQRYDPTYESTKLHFEDLARRYGNPIIVLNLIKTFEKRPREMMLRREFANAVGYLNQILPEESHLKFIHWDFNKFAKSKSANVLAVLGGVASEALDLTGFYYSGKPLVLKKQTQLSRTSTARDASLRDLRASSVDLTKVSSNGDMLNSLLKQDKETDGGQQIAKDNNARAQFQSGVLRTNCIDCLDRTNVAQYAYGLEALGRQLYAMGLSDKPKVDADSSIAAALMDMYQSMGDALAQQYGGSEAHNTVFRERQGKWKATTQSKEFLKSIKRYYSNTYTDGEKQDAINLFLGYFKPQEGKPALWELDSDYYLHVSGIGDDILVEKSFPADAKHKGTKITLSPVPSCKEDFSRMKYTSFGKLIERTCSSITDVRLCSEINQKSGSYGVAPDAAEIQLKTPNWIFGQKKYESSSNAAPKVASYLVANEDGQYEKNACAIVDLSWLTPVSHSKEEDVYQSYLAMTSAHDSNGWYGGTLLGNQDENSEIYRHYTQLIQGPSMELLGQDSEKEKYYSDLLSLGVVNSRDDTAIEAEMEAAMKQFEKMETDLGIVPKPCRAMAGDPSQLTRWIIGEDKLPKG</sequence>
<dbReference type="InterPro" id="IPR002013">
    <property type="entry name" value="SAC_dom"/>
</dbReference>
<evidence type="ECO:0000259" key="7">
    <source>
        <dbReference type="PROSITE" id="PS50275"/>
    </source>
</evidence>
<evidence type="ECO:0000256" key="4">
    <source>
        <dbReference type="ARBA" id="ARBA00023136"/>
    </source>
</evidence>
<reference evidence="8 9" key="1">
    <citation type="submission" date="2024-01" db="EMBL/GenBank/DDBJ databases">
        <title>The complete chloroplast genome sequence of Lithospermum erythrorhizon: insights into the phylogenetic relationship among Boraginaceae species and the maternal lineages of purple gromwells.</title>
        <authorList>
            <person name="Okada T."/>
            <person name="Watanabe K."/>
        </authorList>
    </citation>
    <scope>NUCLEOTIDE SEQUENCE [LARGE SCALE GENOMIC DNA]</scope>
</reference>
<dbReference type="InterPro" id="IPR043573">
    <property type="entry name" value="Fig4-like"/>
</dbReference>
<evidence type="ECO:0000256" key="6">
    <source>
        <dbReference type="ARBA" id="ARBA00023464"/>
    </source>
</evidence>
<gene>
    <name evidence="8" type="ORF">LIER_07327</name>
</gene>
<dbReference type="Pfam" id="PF02383">
    <property type="entry name" value="Syja_N"/>
    <property type="match status" value="1"/>
</dbReference>
<evidence type="ECO:0000256" key="5">
    <source>
        <dbReference type="ARBA" id="ARBA00023337"/>
    </source>
</evidence>
<comment type="subcellular location">
    <subcellularLocation>
        <location evidence="1">Vacuole membrane</location>
        <topology evidence="1">Peripheral membrane protein</topology>
    </subcellularLocation>
</comment>
<dbReference type="PANTHER" id="PTHR45738">
    <property type="entry name" value="POLYPHOSPHOINOSITIDE PHOSPHATASE"/>
    <property type="match status" value="1"/>
</dbReference>
<dbReference type="GO" id="GO:0043813">
    <property type="term" value="F:phosphatidylinositol-3,5-bisphosphate 5-phosphatase activity"/>
    <property type="evidence" value="ECO:0007669"/>
    <property type="project" value="InterPro"/>
</dbReference>
<keyword evidence="2" id="KW-0926">Vacuole</keyword>
<feature type="domain" description="SAC" evidence="7">
    <location>
        <begin position="154"/>
        <end position="553"/>
    </location>
</feature>
<dbReference type="PROSITE" id="PS50275">
    <property type="entry name" value="SAC"/>
    <property type="match status" value="1"/>
</dbReference>
<keyword evidence="4" id="KW-0472">Membrane</keyword>
<accession>A0AAV3P7M6</accession>
<dbReference type="GO" id="GO:0005774">
    <property type="term" value="C:vacuolar membrane"/>
    <property type="evidence" value="ECO:0007669"/>
    <property type="project" value="UniProtKB-SubCell"/>
</dbReference>
<dbReference type="PANTHER" id="PTHR45738:SF5">
    <property type="entry name" value="POLYPHOSPHOINOSITIDE PHOSPHATASE"/>
    <property type="match status" value="1"/>
</dbReference>
<protein>
    <submittedName>
        <fullName evidence="8">Phosphatase</fullName>
    </submittedName>
</protein>
<dbReference type="Proteomes" id="UP001454036">
    <property type="component" value="Unassembled WGS sequence"/>
</dbReference>
<dbReference type="GO" id="GO:0046856">
    <property type="term" value="P:phosphatidylinositol dephosphorylation"/>
    <property type="evidence" value="ECO:0007669"/>
    <property type="project" value="InterPro"/>
</dbReference>
<dbReference type="AlphaFoldDB" id="A0AAV3P7M6"/>
<keyword evidence="9" id="KW-1185">Reference proteome</keyword>